<dbReference type="Proteomes" id="UP000651085">
    <property type="component" value="Unassembled WGS sequence"/>
</dbReference>
<dbReference type="InterPro" id="IPR021615">
    <property type="entry name" value="Omp28"/>
</dbReference>
<evidence type="ECO:0000256" key="1">
    <source>
        <dbReference type="SAM" id="SignalP"/>
    </source>
</evidence>
<sequence>MKKIYLTAFSLLFATSGIFAQTSWISSSKQPATMKTTSSIRPMMESVPASKAKALAANEMYVSYCQNASPFLRLGTVKPYDIATYFDKMIIGKYVGDKVTKLRVAVSSKPKALTIWLREKLNDAPIFSQEIPETDLPEEGWIEVELPADKVYTIKESGYYVGYTMTEQKVSNNDDTYYPIAIAPDGVLPKNTLLISEDGGKSWADYTYTYYPSNKIIAAAAAQTAIASDKHMDYDLSLNYFQGDFAFIKRNPENDKATIDFNGYIFNAGKKPITNFDLTVSAEGIEPVTIPLKAGTGIPMFKGTSFRYSIDVPNNMPSIKIDVQTSNLNNGDNVDGYAGNDKTSTEDIVFYETDTVKTSLVEMYTTTQCPNCPYGHKVINALPKSCNKVLVAHHVGYYTDEFTMDESYNYMYEFGVTGAPTGSADRTFIADEKNSSFSLGYTNPSQGAIQVNKYITFTQNVLPAFASIAASSTYDENSRELTVKVYGRKVNAELFDKAVKLPHVNVFLTEDGLKAKQSGAMGLYTHDHVLRAILGDIWGNEITWNGDNYTVEFKATVSADWNPDNMNIVAFLTDEDYDSRYYHHAMNATQIDLKGDLTSIENSILADLSIEAVNGTIHVTGDYDTYHVYNMQGIQIENSNLTKGIYLVKVQTGSKTAVHKTIVD</sequence>
<feature type="signal peptide" evidence="1">
    <location>
        <begin position="1"/>
        <end position="20"/>
    </location>
</feature>
<name>A0A926IQ71_9BACT</name>
<reference evidence="2" key="1">
    <citation type="submission" date="2020-08" db="EMBL/GenBank/DDBJ databases">
        <title>Genome public.</title>
        <authorList>
            <person name="Liu C."/>
            <person name="Sun Q."/>
        </authorList>
    </citation>
    <scope>NUCLEOTIDE SEQUENCE</scope>
    <source>
        <strain evidence="2">N12</strain>
    </source>
</reference>
<feature type="chain" id="PRO_5036805936" evidence="1">
    <location>
        <begin position="21"/>
        <end position="664"/>
    </location>
</feature>
<dbReference type="Pfam" id="PF11551">
    <property type="entry name" value="Omp28"/>
    <property type="match status" value="1"/>
</dbReference>
<keyword evidence="3" id="KW-1185">Reference proteome</keyword>
<accession>A0A926IQ71</accession>
<dbReference type="Gene3D" id="2.60.40.10">
    <property type="entry name" value="Immunoglobulins"/>
    <property type="match status" value="1"/>
</dbReference>
<protein>
    <submittedName>
        <fullName evidence="2">Omp28-related outer membrane protein</fullName>
    </submittedName>
</protein>
<dbReference type="InterPro" id="IPR013783">
    <property type="entry name" value="Ig-like_fold"/>
</dbReference>
<comment type="caution">
    <text evidence="2">The sequence shown here is derived from an EMBL/GenBank/DDBJ whole genome shotgun (WGS) entry which is preliminary data.</text>
</comment>
<dbReference type="EMBL" id="JACRTF010000001">
    <property type="protein sequence ID" value="MBC8594029.1"/>
    <property type="molecule type" value="Genomic_DNA"/>
</dbReference>
<dbReference type="RefSeq" id="WP_262435133.1">
    <property type="nucleotide sequence ID" value="NZ_JACRTF010000001.1"/>
</dbReference>
<evidence type="ECO:0000313" key="3">
    <source>
        <dbReference type="Proteomes" id="UP000651085"/>
    </source>
</evidence>
<keyword evidence="1" id="KW-0732">Signal</keyword>
<evidence type="ECO:0000313" key="2">
    <source>
        <dbReference type="EMBL" id="MBC8594029.1"/>
    </source>
</evidence>
<gene>
    <name evidence="2" type="ORF">H8744_12385</name>
</gene>
<proteinExistence type="predicted"/>
<organism evidence="2 3">
    <name type="scientific">Jilunia laotingensis</name>
    <dbReference type="NCBI Taxonomy" id="2763675"/>
    <lineage>
        <taxon>Bacteria</taxon>
        <taxon>Pseudomonadati</taxon>
        <taxon>Bacteroidota</taxon>
        <taxon>Bacteroidia</taxon>
        <taxon>Bacteroidales</taxon>
        <taxon>Bacteroidaceae</taxon>
        <taxon>Jilunia</taxon>
    </lineage>
</organism>
<dbReference type="AlphaFoldDB" id="A0A926IQ71"/>